<keyword evidence="2" id="KW-1185">Reference proteome</keyword>
<dbReference type="EMBL" id="JBHSOD010000035">
    <property type="protein sequence ID" value="MFC5888115.1"/>
    <property type="molecule type" value="Genomic_DNA"/>
</dbReference>
<dbReference type="Proteomes" id="UP001596067">
    <property type="component" value="Unassembled WGS sequence"/>
</dbReference>
<protein>
    <recommendedName>
        <fullName evidence="3">Transposase</fullName>
    </recommendedName>
</protein>
<organism evidence="1 2">
    <name type="scientific">Kitasatospora aburaviensis</name>
    <dbReference type="NCBI Taxonomy" id="67265"/>
    <lineage>
        <taxon>Bacteria</taxon>
        <taxon>Bacillati</taxon>
        <taxon>Actinomycetota</taxon>
        <taxon>Actinomycetes</taxon>
        <taxon>Kitasatosporales</taxon>
        <taxon>Streptomycetaceae</taxon>
        <taxon>Kitasatospora</taxon>
    </lineage>
</organism>
<accession>A0ABW1F2N2</accession>
<evidence type="ECO:0008006" key="3">
    <source>
        <dbReference type="Google" id="ProtNLM"/>
    </source>
</evidence>
<evidence type="ECO:0000313" key="2">
    <source>
        <dbReference type="Proteomes" id="UP001596067"/>
    </source>
</evidence>
<reference evidence="2" key="1">
    <citation type="journal article" date="2019" name="Int. J. Syst. Evol. Microbiol.">
        <title>The Global Catalogue of Microorganisms (GCM) 10K type strain sequencing project: providing services to taxonomists for standard genome sequencing and annotation.</title>
        <authorList>
            <consortium name="The Broad Institute Genomics Platform"/>
            <consortium name="The Broad Institute Genome Sequencing Center for Infectious Disease"/>
            <person name="Wu L."/>
            <person name="Ma J."/>
        </authorList>
    </citation>
    <scope>NUCLEOTIDE SEQUENCE [LARGE SCALE GENOMIC DNA]</scope>
    <source>
        <strain evidence="2">CGMCC 4.1469</strain>
    </source>
</reference>
<evidence type="ECO:0000313" key="1">
    <source>
        <dbReference type="EMBL" id="MFC5888115.1"/>
    </source>
</evidence>
<sequence length="71" mass="7543">MEGGDLDGGRSARAACDGWLCFEDEAGFTRRPPEGRTWGRRGITPIVKVSGSRSGSAHLVSVLENATPGRK</sequence>
<gene>
    <name evidence="1" type="ORF">ACFP0N_24420</name>
</gene>
<name>A0ABW1F2N2_9ACTN</name>
<comment type="caution">
    <text evidence="1">The sequence shown here is derived from an EMBL/GenBank/DDBJ whole genome shotgun (WGS) entry which is preliminary data.</text>
</comment>
<proteinExistence type="predicted"/>
<dbReference type="RefSeq" id="WP_345329121.1">
    <property type="nucleotide sequence ID" value="NZ_BAAAVH010000069.1"/>
</dbReference>